<evidence type="ECO:0000313" key="4">
    <source>
        <dbReference type="Proteomes" id="UP001500742"/>
    </source>
</evidence>
<evidence type="ECO:0000259" key="2">
    <source>
        <dbReference type="Pfam" id="PF00144"/>
    </source>
</evidence>
<dbReference type="InterPro" id="IPR001466">
    <property type="entry name" value="Beta-lactam-related"/>
</dbReference>
<name>A0ABP7R0T0_9SPHI</name>
<gene>
    <name evidence="3" type="ORF">GCM10022210_49880</name>
</gene>
<dbReference type="InterPro" id="IPR050491">
    <property type="entry name" value="AmpC-like"/>
</dbReference>
<protein>
    <recommendedName>
        <fullName evidence="2">Beta-lactamase-related domain-containing protein</fullName>
    </recommendedName>
</protein>
<dbReference type="PANTHER" id="PTHR46825">
    <property type="entry name" value="D-ALANYL-D-ALANINE-CARBOXYPEPTIDASE/ENDOPEPTIDASE AMPH"/>
    <property type="match status" value="1"/>
</dbReference>
<sequence>MRYLFLLFNFCVAVQLSRAQSGTYKQIDSIMRTANERGIFNGNILVAQKGKVIYQQSWGYADGSRTKMLTPGLRFDIGSISKEFNGTAIMILKERGLLSLDDPINKFLQGLPAWSAKVKIRNLINYTSGIPPIEGSSPEVDSVILAKLMWLKALSFEPGSAYIYNHYNVYLQMRIIEKVSGMPYADFIKAHILIPCGMTSSAIDYPLTAEDAAKAFDSEYKDTPYPPGMTGWVRLPITDLYKWTACLDSYKVISKASVNELAANFPGGESSLGTSGFENGELIWHQHQGSNNNYEALFYSNLKDQVTIMMMTNNQQMKVHGIKSAILAALKGEPVMVPKKSLYLEMRAKVLADPNQGLAFYRDLKANHQDKYDFSSEIPDLISTGKYLERRNKLDDAVKVFSVAVALNGKPSDISYGYELIGECYFKKGDRPHATENYAKALEIDPANKNAEGILATLQKVQR</sequence>
<dbReference type="SMART" id="SM00028">
    <property type="entry name" value="TPR"/>
    <property type="match status" value="2"/>
</dbReference>
<comment type="caution">
    <text evidence="3">The sequence shown here is derived from an EMBL/GenBank/DDBJ whole genome shotgun (WGS) entry which is preliminary data.</text>
</comment>
<evidence type="ECO:0000313" key="3">
    <source>
        <dbReference type="EMBL" id="GAA3990329.1"/>
    </source>
</evidence>
<accession>A0ABP7R0T0</accession>
<dbReference type="EMBL" id="BAAAZC010000031">
    <property type="protein sequence ID" value="GAA3990329.1"/>
    <property type="molecule type" value="Genomic_DNA"/>
</dbReference>
<proteinExistence type="predicted"/>
<dbReference type="Proteomes" id="UP001500742">
    <property type="component" value="Unassembled WGS sequence"/>
</dbReference>
<dbReference type="Gene3D" id="3.40.710.10">
    <property type="entry name" value="DD-peptidase/beta-lactamase superfamily"/>
    <property type="match status" value="1"/>
</dbReference>
<dbReference type="PROSITE" id="PS50005">
    <property type="entry name" value="TPR"/>
    <property type="match status" value="1"/>
</dbReference>
<keyword evidence="1" id="KW-0802">TPR repeat</keyword>
<dbReference type="InterPro" id="IPR019734">
    <property type="entry name" value="TPR_rpt"/>
</dbReference>
<dbReference type="SUPFAM" id="SSF56601">
    <property type="entry name" value="beta-lactamase/transpeptidase-like"/>
    <property type="match status" value="1"/>
</dbReference>
<dbReference type="Gene3D" id="1.25.40.10">
    <property type="entry name" value="Tetratricopeptide repeat domain"/>
    <property type="match status" value="1"/>
</dbReference>
<feature type="domain" description="Beta-lactamase-related" evidence="2">
    <location>
        <begin position="28"/>
        <end position="318"/>
    </location>
</feature>
<evidence type="ECO:0000256" key="1">
    <source>
        <dbReference type="PROSITE-ProRule" id="PRU00339"/>
    </source>
</evidence>
<dbReference type="InterPro" id="IPR012338">
    <property type="entry name" value="Beta-lactam/transpept-like"/>
</dbReference>
<dbReference type="Pfam" id="PF00144">
    <property type="entry name" value="Beta-lactamase"/>
    <property type="match status" value="1"/>
</dbReference>
<organism evidence="3 4">
    <name type="scientific">Mucilaginibacter dorajii</name>
    <dbReference type="NCBI Taxonomy" id="692994"/>
    <lineage>
        <taxon>Bacteria</taxon>
        <taxon>Pseudomonadati</taxon>
        <taxon>Bacteroidota</taxon>
        <taxon>Sphingobacteriia</taxon>
        <taxon>Sphingobacteriales</taxon>
        <taxon>Sphingobacteriaceae</taxon>
        <taxon>Mucilaginibacter</taxon>
    </lineage>
</organism>
<dbReference type="SUPFAM" id="SSF48452">
    <property type="entry name" value="TPR-like"/>
    <property type="match status" value="1"/>
</dbReference>
<feature type="repeat" description="TPR" evidence="1">
    <location>
        <begin position="415"/>
        <end position="448"/>
    </location>
</feature>
<reference evidence="4" key="1">
    <citation type="journal article" date="2019" name="Int. J. Syst. Evol. Microbiol.">
        <title>The Global Catalogue of Microorganisms (GCM) 10K type strain sequencing project: providing services to taxonomists for standard genome sequencing and annotation.</title>
        <authorList>
            <consortium name="The Broad Institute Genomics Platform"/>
            <consortium name="The Broad Institute Genome Sequencing Center for Infectious Disease"/>
            <person name="Wu L."/>
            <person name="Ma J."/>
        </authorList>
    </citation>
    <scope>NUCLEOTIDE SEQUENCE [LARGE SCALE GENOMIC DNA]</scope>
    <source>
        <strain evidence="4">JCM 16601</strain>
    </source>
</reference>
<dbReference type="InterPro" id="IPR011990">
    <property type="entry name" value="TPR-like_helical_dom_sf"/>
</dbReference>
<dbReference type="RefSeq" id="WP_259086730.1">
    <property type="nucleotide sequence ID" value="NZ_BAAAZC010000031.1"/>
</dbReference>
<keyword evidence="4" id="KW-1185">Reference proteome</keyword>
<dbReference type="PANTHER" id="PTHR46825:SF9">
    <property type="entry name" value="BETA-LACTAMASE-RELATED DOMAIN-CONTAINING PROTEIN"/>
    <property type="match status" value="1"/>
</dbReference>